<keyword evidence="5" id="KW-1185">Reference proteome</keyword>
<dbReference type="GeneID" id="38121582"/>
<organism evidence="4 5">
    <name type="scientific">Aspergillus mulundensis</name>
    <dbReference type="NCBI Taxonomy" id="1810919"/>
    <lineage>
        <taxon>Eukaryota</taxon>
        <taxon>Fungi</taxon>
        <taxon>Dikarya</taxon>
        <taxon>Ascomycota</taxon>
        <taxon>Pezizomycotina</taxon>
        <taxon>Eurotiomycetes</taxon>
        <taxon>Eurotiomycetidae</taxon>
        <taxon>Eurotiales</taxon>
        <taxon>Aspergillaceae</taxon>
        <taxon>Aspergillus</taxon>
        <taxon>Aspergillus subgen. Nidulantes</taxon>
    </lineage>
</organism>
<reference evidence="4 5" key="1">
    <citation type="journal article" date="2018" name="IMA Fungus">
        <title>IMA Genome-F 9: Draft genome sequence of Annulohypoxylon stygium, Aspergillus mulundensis, Berkeleyomyces basicola (syn. Thielaviopsis basicola), Ceratocystis smalleyi, two Cercospora beticola strains, Coleophoma cylindrospora, Fusarium fracticaudum, Phialophora cf. hyalina, and Morchella septimelata.</title>
        <authorList>
            <person name="Wingfield B.D."/>
            <person name="Bills G.F."/>
            <person name="Dong Y."/>
            <person name="Huang W."/>
            <person name="Nel W.J."/>
            <person name="Swalarsk-Parry B.S."/>
            <person name="Vaghefi N."/>
            <person name="Wilken P.M."/>
            <person name="An Z."/>
            <person name="de Beer Z.W."/>
            <person name="De Vos L."/>
            <person name="Chen L."/>
            <person name="Duong T.A."/>
            <person name="Gao Y."/>
            <person name="Hammerbacher A."/>
            <person name="Kikkert J.R."/>
            <person name="Li Y."/>
            <person name="Li H."/>
            <person name="Li K."/>
            <person name="Li Q."/>
            <person name="Liu X."/>
            <person name="Ma X."/>
            <person name="Naidoo K."/>
            <person name="Pethybridge S.J."/>
            <person name="Sun J."/>
            <person name="Steenkamp E.T."/>
            <person name="van der Nest M.A."/>
            <person name="van Wyk S."/>
            <person name="Wingfield M.J."/>
            <person name="Xiong C."/>
            <person name="Yue Q."/>
            <person name="Zhang X."/>
        </authorList>
    </citation>
    <scope>NUCLEOTIDE SEQUENCE [LARGE SCALE GENOMIC DNA]</scope>
    <source>
        <strain evidence="4 5">DSM 5745</strain>
    </source>
</reference>
<comment type="caution">
    <text evidence="4">The sequence shown here is derived from an EMBL/GenBank/DDBJ whole genome shotgun (WGS) entry which is preliminary data.</text>
</comment>
<dbReference type="InterPro" id="IPR036770">
    <property type="entry name" value="Ankyrin_rpt-contain_sf"/>
</dbReference>
<evidence type="ECO:0000313" key="4">
    <source>
        <dbReference type="EMBL" id="RDW59006.1"/>
    </source>
</evidence>
<dbReference type="Pfam" id="PF12796">
    <property type="entry name" value="Ank_2"/>
    <property type="match status" value="1"/>
</dbReference>
<dbReference type="Gene3D" id="1.25.40.20">
    <property type="entry name" value="Ankyrin repeat-containing domain"/>
    <property type="match status" value="2"/>
</dbReference>
<dbReference type="AlphaFoldDB" id="A0A3D8QAZ9"/>
<dbReference type="STRING" id="1810919.A0A3D8QAZ9"/>
<dbReference type="PROSITE" id="PS50088">
    <property type="entry name" value="ANK_REPEAT"/>
    <property type="match status" value="1"/>
</dbReference>
<dbReference type="RefSeq" id="XP_026598303.1">
    <property type="nucleotide sequence ID" value="XM_026753228.1"/>
</dbReference>
<dbReference type="SMART" id="SM00248">
    <property type="entry name" value="ANK"/>
    <property type="match status" value="4"/>
</dbReference>
<dbReference type="EMBL" id="PVWQ01000022">
    <property type="protein sequence ID" value="RDW59006.1"/>
    <property type="molecule type" value="Genomic_DNA"/>
</dbReference>
<dbReference type="PROSITE" id="PS50297">
    <property type="entry name" value="ANK_REP_REGION"/>
    <property type="match status" value="1"/>
</dbReference>
<name>A0A3D8QAZ9_9EURO</name>
<dbReference type="OrthoDB" id="1577640at2759"/>
<dbReference type="PANTHER" id="PTHR24198">
    <property type="entry name" value="ANKYRIN REPEAT AND PROTEIN KINASE DOMAIN-CONTAINING PROTEIN"/>
    <property type="match status" value="1"/>
</dbReference>
<evidence type="ECO:0000256" key="3">
    <source>
        <dbReference type="PROSITE-ProRule" id="PRU00023"/>
    </source>
</evidence>
<dbReference type="InterPro" id="IPR002110">
    <property type="entry name" value="Ankyrin_rpt"/>
</dbReference>
<accession>A0A3D8QAZ9</accession>
<keyword evidence="1" id="KW-0677">Repeat</keyword>
<feature type="repeat" description="ANK" evidence="3">
    <location>
        <begin position="124"/>
        <end position="156"/>
    </location>
</feature>
<dbReference type="PANTHER" id="PTHR24198:SF165">
    <property type="entry name" value="ANKYRIN REPEAT-CONTAINING PROTEIN-RELATED"/>
    <property type="match status" value="1"/>
</dbReference>
<keyword evidence="2 3" id="KW-0040">ANK repeat</keyword>
<evidence type="ECO:0000256" key="1">
    <source>
        <dbReference type="ARBA" id="ARBA00022737"/>
    </source>
</evidence>
<dbReference type="Proteomes" id="UP000256690">
    <property type="component" value="Unassembled WGS sequence"/>
</dbReference>
<evidence type="ECO:0000313" key="5">
    <source>
        <dbReference type="Proteomes" id="UP000256690"/>
    </source>
</evidence>
<protein>
    <submittedName>
        <fullName evidence="4">Uncharacterized protein</fullName>
    </submittedName>
</protein>
<sequence>MSASVDKTTKAIFAAIENDDLLTFMILTARRTDGTRVNLEAKNEHGYTMLEYAVIRNRPDLVMDLCQMGANLKTNWLEPKGWGNNYTGSLICFAAWQGFEESIEWMLIYPWNKADVNERKHKPDGDTPLIEAIRGNHRGTVSVLLDKGADPNLLVGLHGTALRLACSEKFRAEKESLRVGVVRALLKAKADVNLPAHSPPLAAAIDCKRSDSYVEIIELLLRRKDLDVNYTGVVPGDNQHSPVTALTQSIGKREWAIAEMIVGSRPELDVNKGNPLELAVQSGADGEGLVRMLLATGRLSESSYQGAVETAIRMNSLAANAIARAMLKEWAAVAADMKTELARLREVAEKVSS</sequence>
<evidence type="ECO:0000256" key="2">
    <source>
        <dbReference type="ARBA" id="ARBA00023043"/>
    </source>
</evidence>
<gene>
    <name evidence="4" type="ORF">DSM5745_11212</name>
</gene>
<dbReference type="SUPFAM" id="SSF48403">
    <property type="entry name" value="Ankyrin repeat"/>
    <property type="match status" value="1"/>
</dbReference>
<proteinExistence type="predicted"/>